<dbReference type="InterPro" id="IPR022617">
    <property type="entry name" value="Rad60/SUMO-like_dom"/>
</dbReference>
<organism evidence="2 3">
    <name type="scientific">Candida oxycetoniae</name>
    <dbReference type="NCBI Taxonomy" id="497107"/>
    <lineage>
        <taxon>Eukaryota</taxon>
        <taxon>Fungi</taxon>
        <taxon>Dikarya</taxon>
        <taxon>Ascomycota</taxon>
        <taxon>Saccharomycotina</taxon>
        <taxon>Pichiomycetes</taxon>
        <taxon>Debaryomycetaceae</taxon>
        <taxon>Candida/Lodderomyces clade</taxon>
        <taxon>Candida</taxon>
    </lineage>
</organism>
<keyword evidence="3" id="KW-1185">Reference proteome</keyword>
<accession>A0AAI9WYH9</accession>
<dbReference type="RefSeq" id="XP_049180595.1">
    <property type="nucleotide sequence ID" value="XM_049323588.1"/>
</dbReference>
<dbReference type="InterPro" id="IPR029071">
    <property type="entry name" value="Ubiquitin-like_domsf"/>
</dbReference>
<proteinExistence type="predicted"/>
<dbReference type="CDD" id="cd01763">
    <property type="entry name" value="Ubl_SUMO_like"/>
    <property type="match status" value="1"/>
</dbReference>
<dbReference type="Proteomes" id="UP001202479">
    <property type="component" value="Unassembled WGS sequence"/>
</dbReference>
<reference evidence="2" key="1">
    <citation type="journal article" date="2022" name="DNA Res.">
        <title>Genome analysis of five recently described species of the CUG-Ser clade uncovers Candida theae as a new hybrid lineage with pathogenic potential in the Candida parapsilosis species complex.</title>
        <authorList>
            <person name="Mixao V."/>
            <person name="Del Olmo V."/>
            <person name="Hegedusova E."/>
            <person name="Saus E."/>
            <person name="Pryszcz L."/>
            <person name="Cillingova A."/>
            <person name="Nosek J."/>
            <person name="Gabaldon T."/>
        </authorList>
    </citation>
    <scope>NUCLEOTIDE SEQUENCE</scope>
    <source>
        <strain evidence="2">CBS 10844</strain>
    </source>
</reference>
<dbReference type="EMBL" id="JAHUZD010000074">
    <property type="protein sequence ID" value="KAI3404850.2"/>
    <property type="molecule type" value="Genomic_DNA"/>
</dbReference>
<evidence type="ECO:0000313" key="3">
    <source>
        <dbReference type="Proteomes" id="UP001202479"/>
    </source>
</evidence>
<name>A0AAI9WYH9_9ASCO</name>
<comment type="caution">
    <text evidence="2">The sequence shown here is derived from an EMBL/GenBank/DDBJ whole genome shotgun (WGS) entry which is preliminary data.</text>
</comment>
<dbReference type="AlphaFoldDB" id="A0AAI9WYH9"/>
<dbReference type="GeneID" id="73379984"/>
<dbReference type="PANTHER" id="PTHR10562">
    <property type="entry name" value="SMALL UBIQUITIN-RELATED MODIFIER"/>
    <property type="match status" value="1"/>
</dbReference>
<gene>
    <name evidence="2" type="ORF">KGF56_002367</name>
</gene>
<evidence type="ECO:0000313" key="2">
    <source>
        <dbReference type="EMBL" id="KAI3404850.2"/>
    </source>
</evidence>
<feature type="domain" description="Rad60/SUMO-like" evidence="1">
    <location>
        <begin position="27"/>
        <end position="88"/>
    </location>
</feature>
<sequence>MSEPNGETVEVETPEENGKISIRLEVDSHVNATFTISRDTKLRKLIRKFCDNYQQDMQVVRFYYEDVRIKATDTPNSLQMQDGDTIMVKNYLYGA</sequence>
<dbReference type="Gene3D" id="3.10.20.90">
    <property type="entry name" value="Phosphatidylinositol 3-kinase Catalytic Subunit, Chain A, domain 1"/>
    <property type="match status" value="1"/>
</dbReference>
<dbReference type="SUPFAM" id="SSF54236">
    <property type="entry name" value="Ubiquitin-like"/>
    <property type="match status" value="1"/>
</dbReference>
<protein>
    <submittedName>
        <fullName evidence="2">SMT3</fullName>
    </submittedName>
</protein>
<evidence type="ECO:0000259" key="1">
    <source>
        <dbReference type="Pfam" id="PF11976"/>
    </source>
</evidence>
<dbReference type="Pfam" id="PF11976">
    <property type="entry name" value="Rad60-SLD"/>
    <property type="match status" value="1"/>
</dbReference>